<accession>A0ACB9ZLQ6</accession>
<keyword evidence="2" id="KW-1185">Reference proteome</keyword>
<evidence type="ECO:0000313" key="2">
    <source>
        <dbReference type="Proteomes" id="UP001060085"/>
    </source>
</evidence>
<reference evidence="2" key="1">
    <citation type="journal article" date="2023" name="Nat. Plants">
        <title>Single-cell RNA sequencing provides a high-resolution roadmap for understanding the multicellular compartmentation of specialized metabolism.</title>
        <authorList>
            <person name="Sun S."/>
            <person name="Shen X."/>
            <person name="Li Y."/>
            <person name="Li Y."/>
            <person name="Wang S."/>
            <person name="Li R."/>
            <person name="Zhang H."/>
            <person name="Shen G."/>
            <person name="Guo B."/>
            <person name="Wei J."/>
            <person name="Xu J."/>
            <person name="St-Pierre B."/>
            <person name="Chen S."/>
            <person name="Sun C."/>
        </authorList>
    </citation>
    <scope>NUCLEOTIDE SEQUENCE [LARGE SCALE GENOMIC DNA]</scope>
</reference>
<protein>
    <submittedName>
        <fullName evidence="1">Uncharacterized protein</fullName>
    </submittedName>
</protein>
<name>A0ACB9ZLQ6_CATRO</name>
<comment type="caution">
    <text evidence="1">The sequence shown here is derived from an EMBL/GenBank/DDBJ whole genome shotgun (WGS) entry which is preliminary data.</text>
</comment>
<dbReference type="EMBL" id="CM044708">
    <property type="protein sequence ID" value="KAI5648014.1"/>
    <property type="molecule type" value="Genomic_DNA"/>
</dbReference>
<dbReference type="Proteomes" id="UP001060085">
    <property type="component" value="Linkage Group LG08"/>
</dbReference>
<gene>
    <name evidence="1" type="ORF">M9H77_34019</name>
</gene>
<organism evidence="1 2">
    <name type="scientific">Catharanthus roseus</name>
    <name type="common">Madagascar periwinkle</name>
    <name type="synonym">Vinca rosea</name>
    <dbReference type="NCBI Taxonomy" id="4058"/>
    <lineage>
        <taxon>Eukaryota</taxon>
        <taxon>Viridiplantae</taxon>
        <taxon>Streptophyta</taxon>
        <taxon>Embryophyta</taxon>
        <taxon>Tracheophyta</taxon>
        <taxon>Spermatophyta</taxon>
        <taxon>Magnoliopsida</taxon>
        <taxon>eudicotyledons</taxon>
        <taxon>Gunneridae</taxon>
        <taxon>Pentapetalae</taxon>
        <taxon>asterids</taxon>
        <taxon>lamiids</taxon>
        <taxon>Gentianales</taxon>
        <taxon>Apocynaceae</taxon>
        <taxon>Rauvolfioideae</taxon>
        <taxon>Vinceae</taxon>
        <taxon>Catharanthinae</taxon>
        <taxon>Catharanthus</taxon>
    </lineage>
</organism>
<evidence type="ECO:0000313" key="1">
    <source>
        <dbReference type="EMBL" id="KAI5648014.1"/>
    </source>
</evidence>
<proteinExistence type="predicted"/>
<sequence length="162" mass="18335">MTSSNVPAAKEIIGEVEKKSRESKQNELQEGNRSSSMLPFDDDVSPLSKPYIHFILTKSHINPVYVIILPSRLYPNLPSAMGPTLMVPTTILCREKSWETTLYVNSKMKKLEKRWKVIVDDNGLKSSNEKVKFKVQIIKGDFPTKLTAKIDGNTRNTPICIE</sequence>